<dbReference type="EMBL" id="KV425911">
    <property type="protein sequence ID" value="KZV99252.1"/>
    <property type="molecule type" value="Genomic_DNA"/>
</dbReference>
<evidence type="ECO:0000256" key="1">
    <source>
        <dbReference type="ARBA" id="ARBA00023239"/>
    </source>
</evidence>
<accession>A0A165MGZ1</accession>
<dbReference type="PANTHER" id="PTHR12128">
    <property type="entry name" value="DIHYDRODIPICOLINATE SYNTHASE"/>
    <property type="match status" value="1"/>
</dbReference>
<evidence type="ECO:0000313" key="2">
    <source>
        <dbReference type="EMBL" id="KZV99252.1"/>
    </source>
</evidence>
<dbReference type="SMART" id="SM01130">
    <property type="entry name" value="DHDPS"/>
    <property type="match status" value="1"/>
</dbReference>
<name>A0A165MGZ1_EXIGL</name>
<dbReference type="InParanoid" id="A0A165MGZ1"/>
<evidence type="ECO:0000313" key="3">
    <source>
        <dbReference type="Proteomes" id="UP000077266"/>
    </source>
</evidence>
<dbReference type="STRING" id="1314781.A0A165MGZ1"/>
<dbReference type="Pfam" id="PF00701">
    <property type="entry name" value="DHDPS"/>
    <property type="match status" value="1"/>
</dbReference>
<dbReference type="Gene3D" id="3.20.20.70">
    <property type="entry name" value="Aldolase class I"/>
    <property type="match status" value="1"/>
</dbReference>
<dbReference type="PRINTS" id="PR00146">
    <property type="entry name" value="DHPICSNTHASE"/>
</dbReference>
<protein>
    <submittedName>
        <fullName evidence="2">Aldolase</fullName>
    </submittedName>
</protein>
<dbReference type="AlphaFoldDB" id="A0A165MGZ1"/>
<dbReference type="Proteomes" id="UP000077266">
    <property type="component" value="Unassembled WGS sequence"/>
</dbReference>
<proteinExistence type="predicted"/>
<organism evidence="2 3">
    <name type="scientific">Exidia glandulosa HHB12029</name>
    <dbReference type="NCBI Taxonomy" id="1314781"/>
    <lineage>
        <taxon>Eukaryota</taxon>
        <taxon>Fungi</taxon>
        <taxon>Dikarya</taxon>
        <taxon>Basidiomycota</taxon>
        <taxon>Agaricomycotina</taxon>
        <taxon>Agaricomycetes</taxon>
        <taxon>Auriculariales</taxon>
        <taxon>Exidiaceae</taxon>
        <taxon>Exidia</taxon>
    </lineage>
</organism>
<dbReference type="CDD" id="cd00408">
    <property type="entry name" value="DHDPS-like"/>
    <property type="match status" value="1"/>
</dbReference>
<dbReference type="InterPro" id="IPR002220">
    <property type="entry name" value="DapA-like"/>
</dbReference>
<dbReference type="InterPro" id="IPR013785">
    <property type="entry name" value="Aldolase_TIM"/>
</dbReference>
<reference evidence="2 3" key="1">
    <citation type="journal article" date="2016" name="Mol. Biol. Evol.">
        <title>Comparative Genomics of Early-Diverging Mushroom-Forming Fungi Provides Insights into the Origins of Lignocellulose Decay Capabilities.</title>
        <authorList>
            <person name="Nagy L.G."/>
            <person name="Riley R."/>
            <person name="Tritt A."/>
            <person name="Adam C."/>
            <person name="Daum C."/>
            <person name="Floudas D."/>
            <person name="Sun H."/>
            <person name="Yadav J.S."/>
            <person name="Pangilinan J."/>
            <person name="Larsson K.H."/>
            <person name="Matsuura K."/>
            <person name="Barry K."/>
            <person name="Labutti K."/>
            <person name="Kuo R."/>
            <person name="Ohm R.A."/>
            <person name="Bhattacharya S.S."/>
            <person name="Shirouzu T."/>
            <person name="Yoshinaga Y."/>
            <person name="Martin F.M."/>
            <person name="Grigoriev I.V."/>
            <person name="Hibbett D.S."/>
        </authorList>
    </citation>
    <scope>NUCLEOTIDE SEQUENCE [LARGE SCALE GENOMIC DNA]</scope>
    <source>
        <strain evidence="2 3">HHB12029</strain>
    </source>
</reference>
<keyword evidence="3" id="KW-1185">Reference proteome</keyword>
<dbReference type="PANTHER" id="PTHR12128:SF66">
    <property type="entry name" value="4-HYDROXY-2-OXOGLUTARATE ALDOLASE, MITOCHONDRIAL"/>
    <property type="match status" value="1"/>
</dbReference>
<dbReference type="SUPFAM" id="SSF51569">
    <property type="entry name" value="Aldolase"/>
    <property type="match status" value="1"/>
</dbReference>
<keyword evidence="1" id="KW-0456">Lyase</keyword>
<dbReference type="GO" id="GO:0008840">
    <property type="term" value="F:4-hydroxy-tetrahydrodipicolinate synthase activity"/>
    <property type="evidence" value="ECO:0007669"/>
    <property type="project" value="TreeGrafter"/>
</dbReference>
<sequence>MTSNGQPAARRALKAGIYAPIPTFFTPSEDLDLETFTKHVVKVASAGVGLVITGSMGEAHHLNTEERCTLITTARKALDDAGLPEVPIIAGTGLAGTRVTIELTRAAAAAGADAAIVISSGYFVGSIASSKKAQKKLFIDVADASPIPVMVYNYPGATGGLDIESDVIAELAQHPNICGVKLTCGNVGKLTRVAAAVAAPGFANVYPRKAELLPDEPPFLVMGGYADFLVPSIAARGHGAITGLSNLAPNAIARTYELGVKALQDPVKGATLLAEAQVMQGVLANADRTVAVTGLAGTKFLLEKMYGYGGVPRTPVLPMDPQDAEALWNHPHVVALVKLEADVEQRLPNGP</sequence>
<gene>
    <name evidence="2" type="ORF">EXIGLDRAFT_725881</name>
</gene>
<dbReference type="OrthoDB" id="191315at2759"/>